<feature type="region of interest" description="C-terminal hotdog fold" evidence="5">
    <location>
        <begin position="1019"/>
        <end position="1161"/>
    </location>
</feature>
<dbReference type="SUPFAM" id="SSF55048">
    <property type="entry name" value="Probable ACP-binding domain of malonyl-CoA ACP transacylase"/>
    <property type="match status" value="1"/>
</dbReference>
<evidence type="ECO:0000256" key="3">
    <source>
        <dbReference type="ARBA" id="ARBA00022679"/>
    </source>
</evidence>
<dbReference type="Pfam" id="PF21089">
    <property type="entry name" value="PKS_DH_N"/>
    <property type="match status" value="1"/>
</dbReference>
<evidence type="ECO:0000313" key="11">
    <source>
        <dbReference type="Proteomes" id="UP000555756"/>
    </source>
</evidence>
<feature type="domain" description="PKS/mFAS DH" evidence="9">
    <location>
        <begin position="891"/>
        <end position="1161"/>
    </location>
</feature>
<dbReference type="GO" id="GO:0008270">
    <property type="term" value="F:zinc ion binding"/>
    <property type="evidence" value="ECO:0007669"/>
    <property type="project" value="InterPro"/>
</dbReference>
<dbReference type="SMART" id="SM00825">
    <property type="entry name" value="PKS_KS"/>
    <property type="match status" value="1"/>
</dbReference>
<dbReference type="GO" id="GO:0004315">
    <property type="term" value="F:3-oxoacyl-[acyl-carrier-protein] synthase activity"/>
    <property type="evidence" value="ECO:0007669"/>
    <property type="project" value="InterPro"/>
</dbReference>
<dbReference type="InterPro" id="IPR013154">
    <property type="entry name" value="ADH-like_N"/>
</dbReference>
<dbReference type="InterPro" id="IPR036736">
    <property type="entry name" value="ACP-like_sf"/>
</dbReference>
<dbReference type="RefSeq" id="WP_183117883.1">
    <property type="nucleotide sequence ID" value="NZ_JABEQF010000001.1"/>
</dbReference>
<dbReference type="InterPro" id="IPR050091">
    <property type="entry name" value="PKS_NRPS_Biosynth_Enz"/>
</dbReference>
<dbReference type="SUPFAM" id="SSF53901">
    <property type="entry name" value="Thiolase-like"/>
    <property type="match status" value="1"/>
</dbReference>
<dbReference type="Gene3D" id="3.30.70.3290">
    <property type="match status" value="1"/>
</dbReference>
<dbReference type="InterPro" id="IPR020843">
    <property type="entry name" value="ER"/>
</dbReference>
<dbReference type="PROSITE" id="PS52019">
    <property type="entry name" value="PKS_MFAS_DH"/>
    <property type="match status" value="1"/>
</dbReference>
<dbReference type="InterPro" id="IPR016036">
    <property type="entry name" value="Malonyl_transacylase_ACP-bd"/>
</dbReference>
<feature type="region of interest" description="Disordered" evidence="6">
    <location>
        <begin position="2326"/>
        <end position="2354"/>
    </location>
</feature>
<accession>A0A7W4JPU9</accession>
<evidence type="ECO:0000256" key="6">
    <source>
        <dbReference type="SAM" id="MobiDB-lite"/>
    </source>
</evidence>
<dbReference type="EMBL" id="JABEQF010000001">
    <property type="protein sequence ID" value="MBB2188724.1"/>
    <property type="molecule type" value="Genomic_DNA"/>
</dbReference>
<dbReference type="Gene3D" id="3.10.129.110">
    <property type="entry name" value="Polyketide synthase dehydratase"/>
    <property type="match status" value="1"/>
</dbReference>
<dbReference type="SMART" id="SM00829">
    <property type="entry name" value="PKS_ER"/>
    <property type="match status" value="1"/>
</dbReference>
<dbReference type="InterPro" id="IPR009081">
    <property type="entry name" value="PP-bd_ACP"/>
</dbReference>
<dbReference type="InterPro" id="IPR002364">
    <property type="entry name" value="Quin_OxRdtase/zeta-crystal_CS"/>
</dbReference>
<feature type="active site" description="Proton donor; for dehydratase activity" evidence="5">
    <location>
        <position position="1076"/>
    </location>
</feature>
<dbReference type="SUPFAM" id="SSF47336">
    <property type="entry name" value="ACP-like"/>
    <property type="match status" value="1"/>
</dbReference>
<dbReference type="InterPro" id="IPR020841">
    <property type="entry name" value="PKS_Beta-ketoAc_synthase_dom"/>
</dbReference>
<proteinExistence type="predicted"/>
<evidence type="ECO:0000256" key="4">
    <source>
        <dbReference type="ARBA" id="ARBA00023268"/>
    </source>
</evidence>
<dbReference type="Pfam" id="PF13602">
    <property type="entry name" value="ADH_zinc_N_2"/>
    <property type="match status" value="1"/>
</dbReference>
<dbReference type="InterPro" id="IPR014031">
    <property type="entry name" value="Ketoacyl_synth_C"/>
</dbReference>
<reference evidence="10 11" key="1">
    <citation type="submission" date="2020-04" db="EMBL/GenBank/DDBJ databases">
        <title>Description of novel Gluconacetobacter.</title>
        <authorList>
            <person name="Sombolestani A."/>
        </authorList>
    </citation>
    <scope>NUCLEOTIDE SEQUENCE [LARGE SCALE GENOMIC DNA]</scope>
    <source>
        <strain evidence="10 11">LMG 21311</strain>
    </source>
</reference>
<feature type="domain" description="Carrier" evidence="7">
    <location>
        <begin position="2225"/>
        <end position="2309"/>
    </location>
</feature>
<feature type="domain" description="Ketosynthase family 3 (KS3)" evidence="8">
    <location>
        <begin position="15"/>
        <end position="433"/>
    </location>
</feature>
<dbReference type="Pfam" id="PF00109">
    <property type="entry name" value="ketoacyl-synt"/>
    <property type="match status" value="1"/>
</dbReference>
<dbReference type="Pfam" id="PF08659">
    <property type="entry name" value="KR"/>
    <property type="match status" value="1"/>
</dbReference>
<dbReference type="PANTHER" id="PTHR43775:SF37">
    <property type="entry name" value="SI:DKEY-61P9.11"/>
    <property type="match status" value="1"/>
</dbReference>
<dbReference type="GO" id="GO:0006633">
    <property type="term" value="P:fatty acid biosynthetic process"/>
    <property type="evidence" value="ECO:0007669"/>
    <property type="project" value="InterPro"/>
</dbReference>
<dbReference type="SMART" id="SM00826">
    <property type="entry name" value="PKS_DH"/>
    <property type="match status" value="1"/>
</dbReference>
<dbReference type="Pfam" id="PF08240">
    <property type="entry name" value="ADH_N"/>
    <property type="match status" value="1"/>
</dbReference>
<keyword evidence="4" id="KW-0511">Multifunctional enzyme</keyword>
<dbReference type="CDD" id="cd05195">
    <property type="entry name" value="enoyl_red"/>
    <property type="match status" value="1"/>
</dbReference>
<gene>
    <name evidence="10" type="ORF">HLH34_01935</name>
</gene>
<dbReference type="PROSITE" id="PS00606">
    <property type="entry name" value="KS3_1"/>
    <property type="match status" value="1"/>
</dbReference>
<dbReference type="SUPFAM" id="SSF52151">
    <property type="entry name" value="FabD/lysophospholipase-like"/>
    <property type="match status" value="1"/>
</dbReference>
<feature type="region of interest" description="N-terminal hotdog fold" evidence="5">
    <location>
        <begin position="891"/>
        <end position="1010"/>
    </location>
</feature>
<dbReference type="InterPro" id="IPR018201">
    <property type="entry name" value="Ketoacyl_synth_AS"/>
</dbReference>
<dbReference type="SMART" id="SM00827">
    <property type="entry name" value="PKS_AT"/>
    <property type="match status" value="1"/>
</dbReference>
<dbReference type="InterPro" id="IPR049551">
    <property type="entry name" value="PKS_DH_C"/>
</dbReference>
<keyword evidence="3" id="KW-0808">Transferase</keyword>
<dbReference type="PROSITE" id="PS01162">
    <property type="entry name" value="QOR_ZETA_CRYSTAL"/>
    <property type="match status" value="1"/>
</dbReference>
<keyword evidence="1" id="KW-0596">Phosphopantetheine</keyword>
<organism evidence="10 11">
    <name type="scientific">Gluconacetobacter azotocaptans</name>
    <dbReference type="NCBI Taxonomy" id="142834"/>
    <lineage>
        <taxon>Bacteria</taxon>
        <taxon>Pseudomonadati</taxon>
        <taxon>Pseudomonadota</taxon>
        <taxon>Alphaproteobacteria</taxon>
        <taxon>Acetobacterales</taxon>
        <taxon>Acetobacteraceae</taxon>
        <taxon>Gluconacetobacter</taxon>
    </lineage>
</organism>
<dbReference type="InterPro" id="IPR020806">
    <property type="entry name" value="PKS_PP-bd"/>
</dbReference>
<evidence type="ECO:0000259" key="7">
    <source>
        <dbReference type="PROSITE" id="PS50075"/>
    </source>
</evidence>
<dbReference type="InterPro" id="IPR014030">
    <property type="entry name" value="Ketoacyl_synth_N"/>
</dbReference>
<dbReference type="SUPFAM" id="SSF51735">
    <property type="entry name" value="NAD(P)-binding Rossmann-fold domains"/>
    <property type="match status" value="3"/>
</dbReference>
<dbReference type="InterPro" id="IPR016035">
    <property type="entry name" value="Acyl_Trfase/lysoPLipase"/>
</dbReference>
<dbReference type="Pfam" id="PF00698">
    <property type="entry name" value="Acyl_transf_1"/>
    <property type="match status" value="1"/>
</dbReference>
<dbReference type="InterPro" id="IPR020807">
    <property type="entry name" value="PKS_DH"/>
</dbReference>
<comment type="caution">
    <text evidence="10">The sequence shown here is derived from an EMBL/GenBank/DDBJ whole genome shotgun (WGS) entry which is preliminary data.</text>
</comment>
<feature type="active site" description="Proton acceptor; for dehydratase activity" evidence="5">
    <location>
        <position position="920"/>
    </location>
</feature>
<dbReference type="InterPro" id="IPR057326">
    <property type="entry name" value="KR_dom"/>
</dbReference>
<feature type="compositionally biased region" description="Acidic residues" evidence="6">
    <location>
        <begin position="2343"/>
        <end position="2354"/>
    </location>
</feature>
<dbReference type="Gene3D" id="3.90.180.10">
    <property type="entry name" value="Medium-chain alcohol dehydrogenases, catalytic domain"/>
    <property type="match status" value="1"/>
</dbReference>
<dbReference type="InterPro" id="IPR016039">
    <property type="entry name" value="Thiolase-like"/>
</dbReference>
<sequence length="2354" mass="248027">MLNRSTSGYSADNPEEPIAIIGASCRLPGATDLAGLWQLLDEERESVRPIPENRFPLRDFWHPRRGEPGKFYATHAATLDNVEQFDAAFFGISAREARQIDPQQRLLLELAWEALEDAGTTPEAIATAGVYIGASGLEYANQRLTDPSSSDAYFMPGNTLSIFANRVSHALGLRGPSMTIDTACSSSLFALHTACEDLRAGRTDLAMVGGVSMLLSPYPFIGFCAAGMLSPTGRCHSFSADADGYVRGEGGVMLLLKPLSAARRDGDDIRAVILGTAVNADGRTPGLTFPGAKAQTALLREVYDRAGISPDQLAFVEAHGTGTPAGDPVETTALGTALGQPRNTPLPIGSVKTNVGHLEPASGLVSLLKAMLALQKRRLPPSLHCDNPNPAIPFAALNLDVVTKALPLGEGPLIAGINNFGFGGANAHAILASAPIAPTQNRPPAPASDDRLPLLLSARSEAGLRSLARIWSTTPWTDTDLRGMATRRAHLAYRLGVPAGDAADMRAALAAWVDARAHPDVVTGQALAQGRTVFVFSGNGTQFSGMGQDLLDISPAFAAGIAEADAALRPHLGWSVLEAMRSGDWSAKPADIAQPMLFAFQIGVLRGLAQQGMRADIAIGHSVGEIAAAFYVGMLDLAEAARIVVLRSRHQATAPGGGMAALHGDVDEATRLMEQAAPGLEIAAYNAPNALAAAGDVEALDLLEAANTGTSLQIHRLKVGYAYHSSKMDAIAAPLIQDLGPIAARLPDRALISTVTGQPVTTLFDAEYWWRNVRAPVLFAEGVRQAATLGGAIFIEIGPRPVLQHYLRDILRDGDVQSRVMPAVPAKITTDPFPRAALACFAAGGDILSASCFVGPAHVRGLPGVQWQRERYWFAPTDDAAVVLWDQQNTHPLLGARGKTDPNEWIAHLDSAVQPWLADHMVGDTIVLAAACMIEFAFTAARAAWPAAQVLELRDFQIMRPVIIDPAHLREIRVRLAADGTITIDSRPRLAQAVWTRHATTRAGVSPVSPVALPPATADSVLAGDALYATARAAGLAYGPAFQRVGATAMAVDRVDVTLTGQSPITGLTLDPTALDGTFQALVGLAVNHAGPQSADAPLPRKFGTIRLDMTADAPVRGQAAVTTSGPRETEADIVMLDAAGRAVLSATACWFTRMPGERPTPVAERSFHEIWLPSPIAPAPLSDDRFLALRPTLETPAGDADDRDAGLLAQAFLATCSATETLPVDGPTEAPDLARVWQTLFLDLPQWLPAALLLAWVGEQSGVAGTIRPDAAAGDDAFPDVAFRQLLSGRAVELAAAQIADAIAAYTRDWPQDRPVRVLELHADRGTLTRQLAPLLTGLPTRLDYTVLEPNRERQARLRPTLLAHLPGIVLAETVPAGAYDVLVAYTPGLHGVVPAAILAQADRLAPGGLILVAEAAEDSSWTTLRGLSADPLTTIAAWRELPHRLRAVAESTPSQAPFPLALLAAVAAEAEDPLSTADAAPALAPMRLSYAPQDEIADDETALAARAMLALAHDARQAAEAGECLAVITRDAGSTPHEAARVALARTIANEFPSLRCRRIDLSSAMTEAGIEDALRAEGAAADDEREVRWTPDGRLVRRLREGLPDRAATPASDPVRLIQPVPGPLDRLCWVPQARTEPGPRDVVIDVRASGLNYRDVLSAIGMLPDELLLDGFAGATLGMECTGVVEAVGAEVTDLAPGDRVMALSAAAHASCVVTDRRSVLPLPDWLSFSAGATVPVAYLTVLYALETVGSLRAGETVLIHGAAGGVGLAAIQYASHVGARIIATAGSPAKRAALRRLGIETVLDSRSLRFGADVLDVTGGQGVDAVLNALSGDAMERSLELLRPFGRFLELGKRDFLANTRVGIGPLRQNVSYHAIDVDALVRHRPELVGTLTQRLHALLEEGALGPLPHTSFPAAAATDAFALMRTSAHVGKIVLTMGPVHVPSDLEVPADRTVLVTGGTGGFGARAALWLVSRGARHLVLVSRRGPEADGVAALRATLLDAGALTVEVRACDVTDPTGLAALIGDIRATMPPLGGIVHAAVSVADGLVSTLSEEQVTASVQAKLGGALALDRLTRDDPLSLFLVFSSATITLGAPGQGAYVAANAAVEALIQRRRDAGLPGCAVRWGPIADAGFLERNAAAREALDRRLGAQSMRAMAALDALPDLLVSSDPCPVLADMDWQATGNMLPILDEPLFGAVARRRDEDSDTGDLMSLLATATEERRREIVADVILGELTRIMQADREALPLDQPLAELGMDSLTAVELALGLERRLGVSLPGFAWQEMTVGRVARQVAALLGNGGQDATAPAEAVLTRHLSDEERQTVSVSPELAPQNEEDLIPVDEGK</sequence>
<dbReference type="Gene3D" id="3.40.47.10">
    <property type="match status" value="1"/>
</dbReference>
<dbReference type="CDD" id="cd00833">
    <property type="entry name" value="PKS"/>
    <property type="match status" value="1"/>
</dbReference>
<evidence type="ECO:0000313" key="10">
    <source>
        <dbReference type="EMBL" id="MBB2188724.1"/>
    </source>
</evidence>
<dbReference type="PROSITE" id="PS52004">
    <property type="entry name" value="KS3_2"/>
    <property type="match status" value="1"/>
</dbReference>
<dbReference type="Pfam" id="PF16197">
    <property type="entry name" value="KAsynt_C_assoc"/>
    <property type="match status" value="1"/>
</dbReference>
<dbReference type="InterPro" id="IPR036291">
    <property type="entry name" value="NAD(P)-bd_dom_sf"/>
</dbReference>
<dbReference type="InterPro" id="IPR049552">
    <property type="entry name" value="PKS_DH_N"/>
</dbReference>
<evidence type="ECO:0000256" key="5">
    <source>
        <dbReference type="PROSITE-ProRule" id="PRU01363"/>
    </source>
</evidence>
<dbReference type="InterPro" id="IPR042104">
    <property type="entry name" value="PKS_dehydratase_sf"/>
</dbReference>
<dbReference type="InterPro" id="IPR001227">
    <property type="entry name" value="Ac_transferase_dom_sf"/>
</dbReference>
<dbReference type="Proteomes" id="UP000555756">
    <property type="component" value="Unassembled WGS sequence"/>
</dbReference>
<evidence type="ECO:0000259" key="9">
    <source>
        <dbReference type="PROSITE" id="PS52019"/>
    </source>
</evidence>
<dbReference type="Pfam" id="PF00550">
    <property type="entry name" value="PP-binding"/>
    <property type="match status" value="1"/>
</dbReference>
<dbReference type="Gene3D" id="3.40.50.720">
    <property type="entry name" value="NAD(P)-binding Rossmann-like Domain"/>
    <property type="match status" value="3"/>
</dbReference>
<dbReference type="SMART" id="SM00822">
    <property type="entry name" value="PKS_KR"/>
    <property type="match status" value="1"/>
</dbReference>
<evidence type="ECO:0000256" key="1">
    <source>
        <dbReference type="ARBA" id="ARBA00022450"/>
    </source>
</evidence>
<dbReference type="InterPro" id="IPR032821">
    <property type="entry name" value="PKS_assoc"/>
</dbReference>
<dbReference type="InterPro" id="IPR013968">
    <property type="entry name" value="PKS_KR"/>
</dbReference>
<dbReference type="PROSITE" id="PS50075">
    <property type="entry name" value="CARRIER"/>
    <property type="match status" value="1"/>
</dbReference>
<protein>
    <submittedName>
        <fullName evidence="10">SDR family NAD(P)-dependent oxidoreductase</fullName>
    </submittedName>
</protein>
<evidence type="ECO:0000256" key="2">
    <source>
        <dbReference type="ARBA" id="ARBA00022553"/>
    </source>
</evidence>
<dbReference type="GO" id="GO:0016491">
    <property type="term" value="F:oxidoreductase activity"/>
    <property type="evidence" value="ECO:0007669"/>
    <property type="project" value="InterPro"/>
</dbReference>
<dbReference type="SUPFAM" id="SSF50129">
    <property type="entry name" value="GroES-like"/>
    <property type="match status" value="1"/>
</dbReference>
<dbReference type="InterPro" id="IPR011032">
    <property type="entry name" value="GroES-like_sf"/>
</dbReference>
<dbReference type="GO" id="GO:0004312">
    <property type="term" value="F:fatty acid synthase activity"/>
    <property type="evidence" value="ECO:0007669"/>
    <property type="project" value="TreeGrafter"/>
</dbReference>
<dbReference type="FunFam" id="3.40.50.720:FF:000209">
    <property type="entry name" value="Polyketide synthase Pks12"/>
    <property type="match status" value="1"/>
</dbReference>
<dbReference type="GO" id="GO:0031177">
    <property type="term" value="F:phosphopantetheine binding"/>
    <property type="evidence" value="ECO:0007669"/>
    <property type="project" value="InterPro"/>
</dbReference>
<dbReference type="PANTHER" id="PTHR43775">
    <property type="entry name" value="FATTY ACID SYNTHASE"/>
    <property type="match status" value="1"/>
</dbReference>
<dbReference type="Gene3D" id="3.40.366.10">
    <property type="entry name" value="Malonyl-Coenzyme A Acyl Carrier Protein, domain 2"/>
    <property type="match status" value="1"/>
</dbReference>
<keyword evidence="11" id="KW-1185">Reference proteome</keyword>
<dbReference type="InterPro" id="IPR014043">
    <property type="entry name" value="Acyl_transferase_dom"/>
</dbReference>
<dbReference type="Pfam" id="PF02801">
    <property type="entry name" value="Ketoacyl-synt_C"/>
    <property type="match status" value="1"/>
</dbReference>
<evidence type="ECO:0000259" key="8">
    <source>
        <dbReference type="PROSITE" id="PS52004"/>
    </source>
</evidence>
<keyword evidence="2" id="KW-0597">Phosphoprotein</keyword>
<dbReference type="SMART" id="SM00823">
    <property type="entry name" value="PKS_PP"/>
    <property type="match status" value="1"/>
</dbReference>
<dbReference type="InterPro" id="IPR049900">
    <property type="entry name" value="PKS_mFAS_DH"/>
</dbReference>
<dbReference type="Gene3D" id="1.10.1200.10">
    <property type="entry name" value="ACP-like"/>
    <property type="match status" value="1"/>
</dbReference>
<dbReference type="Pfam" id="PF14765">
    <property type="entry name" value="PS-DH"/>
    <property type="match status" value="1"/>
</dbReference>
<name>A0A7W4JPU9_9PROT</name>